<dbReference type="SUPFAM" id="SSF50978">
    <property type="entry name" value="WD40 repeat-like"/>
    <property type="match status" value="1"/>
</dbReference>
<keyword evidence="2" id="KW-0479">Metal-binding</keyword>
<feature type="compositionally biased region" description="Low complexity" evidence="8">
    <location>
        <begin position="2924"/>
        <end position="2942"/>
    </location>
</feature>
<gene>
    <name evidence="10" type="ORF">RRG08_063795</name>
</gene>
<feature type="region of interest" description="Disordered" evidence="8">
    <location>
        <begin position="552"/>
        <end position="585"/>
    </location>
</feature>
<organism evidence="10 11">
    <name type="scientific">Elysia crispata</name>
    <name type="common">lettuce slug</name>
    <dbReference type="NCBI Taxonomy" id="231223"/>
    <lineage>
        <taxon>Eukaryota</taxon>
        <taxon>Metazoa</taxon>
        <taxon>Spiralia</taxon>
        <taxon>Lophotrochozoa</taxon>
        <taxon>Mollusca</taxon>
        <taxon>Gastropoda</taxon>
        <taxon>Heterobranchia</taxon>
        <taxon>Euthyneura</taxon>
        <taxon>Panpulmonata</taxon>
        <taxon>Sacoglossa</taxon>
        <taxon>Placobranchoidea</taxon>
        <taxon>Plakobranchidae</taxon>
        <taxon>Elysia</taxon>
    </lineage>
</organism>
<evidence type="ECO:0000256" key="2">
    <source>
        <dbReference type="ARBA" id="ARBA00022723"/>
    </source>
</evidence>
<dbReference type="InterPro" id="IPR056530">
    <property type="entry name" value="UBR4-like_dom"/>
</dbReference>
<dbReference type="PANTHER" id="PTHR21725:SF1">
    <property type="entry name" value="E3 UBIQUITIN-PROTEIN LIGASE UBR4"/>
    <property type="match status" value="1"/>
</dbReference>
<dbReference type="EMBL" id="JAWDGP010001698">
    <property type="protein sequence ID" value="KAK3789080.1"/>
    <property type="molecule type" value="Genomic_DNA"/>
</dbReference>
<dbReference type="Pfam" id="PF19423">
    <property type="entry name" value="E3_UBR4_N"/>
    <property type="match status" value="1"/>
</dbReference>
<dbReference type="GO" id="GO:0008270">
    <property type="term" value="F:zinc ion binding"/>
    <property type="evidence" value="ECO:0007669"/>
    <property type="project" value="UniProtKB-KW"/>
</dbReference>
<feature type="region of interest" description="UBR4 E3 catalytic module" evidence="7">
    <location>
        <begin position="4894"/>
        <end position="5360"/>
    </location>
</feature>
<name>A0AAE1AJL6_9GAST</name>
<feature type="compositionally biased region" description="Low complexity" evidence="8">
    <location>
        <begin position="552"/>
        <end position="564"/>
    </location>
</feature>
<evidence type="ECO:0000256" key="8">
    <source>
        <dbReference type="SAM" id="MobiDB-lite"/>
    </source>
</evidence>
<keyword evidence="3 7" id="KW-0863">Zinc-finger</keyword>
<dbReference type="Pfam" id="PF24079">
    <property type="entry name" value="UBR4"/>
    <property type="match status" value="1"/>
</dbReference>
<dbReference type="PANTHER" id="PTHR21725">
    <property type="entry name" value="E3 UBIQUITIN-PROTEIN LIGASE UBR4"/>
    <property type="match status" value="1"/>
</dbReference>
<keyword evidence="5" id="KW-0112">Calmodulin-binding</keyword>
<dbReference type="InterPro" id="IPR047509">
    <property type="entry name" value="UBR4-like_UBR-box"/>
</dbReference>
<feature type="compositionally biased region" description="Gly residues" evidence="8">
    <location>
        <begin position="2943"/>
        <end position="2953"/>
    </location>
</feature>
<dbReference type="InterPro" id="IPR045189">
    <property type="entry name" value="UBR4-like"/>
</dbReference>
<feature type="region of interest" description="Disordered" evidence="8">
    <location>
        <begin position="3466"/>
        <end position="3512"/>
    </location>
</feature>
<reference evidence="10" key="1">
    <citation type="journal article" date="2023" name="G3 (Bethesda)">
        <title>A reference genome for the long-term kleptoplast-retaining sea slug Elysia crispata morphotype clarki.</title>
        <authorList>
            <person name="Eastman K.E."/>
            <person name="Pendleton A.L."/>
            <person name="Shaikh M.A."/>
            <person name="Suttiyut T."/>
            <person name="Ogas R."/>
            <person name="Tomko P."/>
            <person name="Gavelis G."/>
            <person name="Widhalm J.R."/>
            <person name="Wisecaver J.H."/>
        </authorList>
    </citation>
    <scope>NUCLEOTIDE SEQUENCE</scope>
    <source>
        <strain evidence="10">ECLA1</strain>
    </source>
</reference>
<dbReference type="SMART" id="SM00396">
    <property type="entry name" value="ZnF_UBR1"/>
    <property type="match status" value="1"/>
</dbReference>
<dbReference type="Proteomes" id="UP001283361">
    <property type="component" value="Unassembled WGS sequence"/>
</dbReference>
<keyword evidence="11" id="KW-1185">Reference proteome</keyword>
<dbReference type="InterPro" id="IPR045841">
    <property type="entry name" value="E3_UBR4_N"/>
</dbReference>
<evidence type="ECO:0000256" key="5">
    <source>
        <dbReference type="ARBA" id="ARBA00022860"/>
    </source>
</evidence>
<feature type="compositionally biased region" description="Polar residues" evidence="8">
    <location>
        <begin position="437"/>
        <end position="446"/>
    </location>
</feature>
<feature type="compositionally biased region" description="Acidic residues" evidence="8">
    <location>
        <begin position="2764"/>
        <end position="2780"/>
    </location>
</feature>
<evidence type="ECO:0000313" key="10">
    <source>
        <dbReference type="EMBL" id="KAK3789080.1"/>
    </source>
</evidence>
<accession>A0AAE1AJL6</accession>
<feature type="compositionally biased region" description="Basic and acidic residues" evidence="8">
    <location>
        <begin position="3489"/>
        <end position="3512"/>
    </location>
</feature>
<dbReference type="PROSITE" id="PS51157">
    <property type="entry name" value="ZF_UBR"/>
    <property type="match status" value="1"/>
</dbReference>
<feature type="region of interest" description="Disordered" evidence="8">
    <location>
        <begin position="2755"/>
        <end position="2815"/>
    </location>
</feature>
<feature type="region of interest" description="Disordered" evidence="8">
    <location>
        <begin position="423"/>
        <end position="455"/>
    </location>
</feature>
<dbReference type="SUPFAM" id="SSF48371">
    <property type="entry name" value="ARM repeat"/>
    <property type="match status" value="1"/>
</dbReference>
<evidence type="ECO:0000256" key="4">
    <source>
        <dbReference type="ARBA" id="ARBA00022833"/>
    </source>
</evidence>
<feature type="compositionally biased region" description="Acidic residues" evidence="8">
    <location>
        <begin position="2972"/>
        <end position="2997"/>
    </location>
</feature>
<dbReference type="Pfam" id="PF02207">
    <property type="entry name" value="zf-UBR"/>
    <property type="match status" value="1"/>
</dbReference>
<evidence type="ECO:0000256" key="7">
    <source>
        <dbReference type="PROSITE-ProRule" id="PRU01388"/>
    </source>
</evidence>
<feature type="zinc finger region" description="UBR-type" evidence="6">
    <location>
        <begin position="1672"/>
        <end position="1741"/>
    </location>
</feature>
<feature type="compositionally biased region" description="Gly residues" evidence="8">
    <location>
        <begin position="3030"/>
        <end position="3041"/>
    </location>
</feature>
<feature type="compositionally biased region" description="Acidic residues" evidence="8">
    <location>
        <begin position="568"/>
        <end position="585"/>
    </location>
</feature>
<comment type="caution">
    <text evidence="10">The sequence shown here is derived from an EMBL/GenBank/DDBJ whole genome shotgun (WGS) entry which is preliminary data.</text>
</comment>
<feature type="domain" description="UBR-type" evidence="9">
    <location>
        <begin position="1672"/>
        <end position="1741"/>
    </location>
</feature>
<dbReference type="InterPro" id="IPR036322">
    <property type="entry name" value="WD40_repeat_dom_sf"/>
</dbReference>
<feature type="region of interest" description="Disordered" evidence="8">
    <location>
        <begin position="3970"/>
        <end position="4002"/>
    </location>
</feature>
<proteinExistence type="inferred from homology"/>
<keyword evidence="4" id="KW-0862">Zinc</keyword>
<feature type="region of interest" description="Disordered" evidence="8">
    <location>
        <begin position="598"/>
        <end position="642"/>
    </location>
</feature>
<sequence>MATTSDGGQTWSSVKNLLTNSYPVFNKNDLPDFTNLIIQREQEILHHHEEYEAFYSLFVALAADALCSLSSSLSKTSLSQVSSASKVLLSFLLNRLETPNAKCVVTPKYIMILISGLCRGGQCLSRSDVVTFTCLFKPVEVPPDTKTVELELRSKDSEKSKEKRLQRLDTQKDLFDQMTSVFADTAIPTVLTSSPKTEIVIIDTPEKEQKPSVTTLSQSPDTLENSCEIFNQNNIESLLSMNGAEILLGACTQLTFLSKYMQRYKDALSGTAFLLPGTLSQALTMRNGYQFLLTEVCDVWRAFSLPILEPLTPHRLRSIVEVTLGCLFAAVSVATADSVVNAVKPSGPSQASGAKDEEMDSQGHTIVQKTLEIFNWVSSAIKTSTRAGGSVAQNLNLLAAWESLEGLQGILALTPAVILERKEMKPKGTSDQRKEQTGTVTTTSSAPGRPPSGKGSHPFLSVTAVALATNAIQLLIPLLEDLNIEGAEEKVTKFGPATSVVLGVDILDTLSAWGRVKALFQTVSVPDLVVQLMSTAFKKAVYLKRLKQGSDSQETISSSSTSDSNTFYEDDFSTSEGSSEEDDSEPILGQWLDEALSPYESSTTTPPPPQRPKSEGISGGESKRQRETSVGSGSPSFVPDKMEPEGFTSLVSNVMNFFNVYLLSSRNANISYISRSSIMQDHVTMIAQLTKDLDKECARLDTDKGYASIALVLARLNHNLIASSCLSPQLQDYYLGVLGVSPFNSDSWSLTVHPRSLAVLVSVVLHRQQKERTQKAVSISPRSASNSADAAIISVWNKFLKRLQTTIESTETKIELLEDVNVEHIQVLMFLFHGLSLSQKKQILVKICQIVQEVAQIERSVIEKTIPLALSRLVLVLEYLLHYFYDPPAQLMEQVQHNLFTSQTVPSEKASQYGPTKYFSCREVEENYRRSLPTLETPEAGTMRPRFYNLCPPDPSIQDVSKVDGLAVNVLLGKEYKLDYVKLYSSCVGLLMAGSQCDKTKEKLSLLDASAMHYHFLLLWRLLSCLPPSADYIRMLGTSDLNMGRAFVLHTLRWAPRLGHKTYSSWIQDCLVKQGLSPSEASDLLDLASGMSNTSRYDVLLAMGYIKDQVAKLPLTIGNDISSKDLPGMSDILILDAMLAKCQVSLDNTYTKAMIDPSPNKAMAFCQDLLPAILVLIKAFNAFARSCILNKVCGPDDKSLAGQRLRAFGQVLSIGSGHPSAIKGLGPNIVGLLPSAVRNAVDRWNSSAGNEFPSMGAWRNAFASDPIPSESYIDAIHSAHMVTLSGQSPFCINASLRHVLHSLVRFGSDLIVWCAGVTSNTELMRVMLPLIYDVTTEYLGDMAKLVNPLDDSRFEEKSFRYAIQACDQIIVEFSDEESALDEKILYECIKFMEASLEKPAARKAFKAVYTETADMTSLLLSIARPNLSDTYTTHILELFNKLFLLAEQEPNDENLPALCQGLTGLASVDKADVQNLLTKIVKGSPEDSSAVATVKENNYLLQVLVQHIVKDKSPIGEEGVMVILLALLPMGAPLLESGRPADLQTFPDLMVVMQTLAGAGSGYGHVVLFQSAIQWLELCKSNLTKKEVLESALNNEEEKQGLLETLCCLLSYVGEILGALKGTLERARSYSPLVEREPLPMFESEGEWAEDLAHEEEDSTGEDSDEETLNNKLCTFTITQKEFMNQHWYHCHTCKMVDGVGVCTVCAKVCHKDHDLTYAKFGSFFCDCGAKEDGSCKALVKRTAQSGLEGGLSPMTQSPFALESLQHHSSLRRRLSPSPDHEGRPADSMKSLQVINMAREALYRQIQGYKDKLIGFVNASGTVKSVLQLLEDVVPTLTERYRSASHAGSSINAHGALADLHRLPKEVETTVDSLMTVTLGSQEGAFENVRMNYSGDQGQAIRQLITAHMLRRVAMCVLSSPQGKRQHLAVSHEKGKMTILQLSALLKQADSSKKKLTLTRLSSAPVPFTVLSITGNPCNEDYLAVCGLKECHVMTFTSSGTVADHLVLHPSLTTGNFIIKALWLPGSQTELAIVTVDFVKIYDLGTDAISPQYYFLLPSGKIRDVTFIFNDESRALVLMASSGYIYTQALDDSSSARHGPFYITNVMEVTHADLKDVNGQVAGGGESLYYSHALQLVFFSYSSGKTFAAPVAKDLACVTNLFPITLKGATPGTKAGSSQPLVSWSEVPGHTGLLYCMVQSTNNPIVLMVKPDLIMLQEIKVQPSKAKIQDVVAIRHPASNSDQYRTTMILLCEDGSLRIYMANVDATNYWMSPSLQPTSPIAAIKPLKKKKIVKSGRPTSSVSFPVDFFEHCQHSSDVEFGGNDILQVYNLQQVKNRLNMSGLYIASTKPTGFTMEIINTNNTTVPVGIRVLLGSQSAERAPSYIEVFRRSIQIQLNSRPRWFDIPFTREESLTADKKFNVFFRCSMDPSAITMVDSVKVYVKTKEVFGWPEEPEDFPEPTAPPAVKAANSLNGVGTAEAENTPAAPLPMTVSDKLLSSALEVLDGAFTTTGTQEDKGNMREKTLGISSSLLTMTTPDLVQLHTKSLLASLFPTKMAYHNHKDQIQLKHVMCCLSSPHISELDVEAFQHMLVTARSVSICRPFSLVKFAETQDANQVLEVTDLEMEQPETSASTTSNNKEAKVCIPQHLYSLTEAEQSHFTSRLMEAFWRLHAAKPANPMLAPVCLPGLTNIDVTVCALVEVIHAFTLCDPECVPLATKHYIRMLLSSDQLVSFACRQALIRVLRPRHRRRRVYIPSPPFLTPQEDEQREQAGGDDIEDDKGDKPDTPPGSSLFFPLQPDDSITPPPGEQDQEPEPDELYEVVDNNMILEGEEEQANGMPGLEGLWGMEPSFPPLVEIPADADDETMVELAIALSLQEQGGGQQLPSGLASRLANNLGLNLGGAAGVGARVGGGGSSSGGGSGSVRNNSSSGGGSSNISAVSGDGGSAGGAGAGSAQNLVVQGLGLAPAGLEELDEDEDDEDDEEDEEDMIELEEQPVSDTTASAPVSDDEIGSTAATDGSTLRTSPAEQGGGGSGAGSESGGSAVDSMSATSGRSSSYGYHATESMPAGVRSEASSYGTSGAFLAPETDNTEQDTDTSQRLHDLRLSFLEAFLGYFPEVQTTDGVRAIPFMQVLLMLTTDLEPEEQKDWAALESFLTTIIKELDLTGEDLEHISSRSSHFEVKLILLRLASVLLSRSRVAGKHSNESTCFVSNKTASALLQSDAIPYCLQVLTHLMPYWKTFTGEEDDGADIPGQLLRPHPSHAPPDMSPFFLRQYVKGHARDIFHDYPQLLTEMVLRLPYQLKKISDDQKLQGADFDLKWHELLSEYMMTQQTPFVKRQVRKLLLFICGSKEKYRQLRDDHTIQSNLHQMMETCKGGGLETGADMAPHSIILPYDTLLTMIEHLKIVCDITTSRPYNWQIYCQLKQDTLPYLMQASILLDEGVAPTLLQLLQSAICGVKSHGQSGGAGGGVSSDSSTTSPVKVKGKKEKDRSSKGDDLEGSKKGESEDSRPFDERLCRELVRQLNATLDRKLFIKFVRTYLLDSNSSGNRWMAHALVLQIYRNSTEEEQQALLDSLWGLWHEVPIFGRKAAQFVDLLGYFLLKTPGLQDKKVTEYLQKAVSLLKEENQILTNHPNATIYNMLQGLVDFDGYYLESDPCLVCNNPEVPFQTLKLSAVKVDSKFTTTTQIVKLVGSHTISKISLRISDLKRTKMVQTMNIYYNNRSVQAVVELKNRPGLWHKARKVKLTSGQTEVKVEFPIPIVACNLMIEYAEFYDNLQATAESLQCPRCSASVPASPGVCGNCGENVYQCHKCRSINYDEKDPFLCNSCGFCKYAKFDFTLLAKPCCAVDPIENEDDRKKAISSINSLLEKADRIYKQLQQHRPILESLLIQVAEHGSDRPSSAGKELGGGGGAVPVSSVNKAIQLLAQKYCGECKAAFDELSKIIQKVMACRRELVEYDQQQREAVAAKGQVPVPTGAKPKDTSVENKSSKASSGSETSKREGLKVSNCYGCASAAVEHCITLLRALVTNSNMRQTLCSQGMIQQLIDYNLRHGALSVRTEVRTLLCLLTRDNRRGTEEMNNLVMTRITAAIKGHQSNPDLGSSVRHEIMLLATSLHQEDSCWEQRTRCVMRLFLMGMQLKSPVIMESITLPCLRILQGLVKHDLNSFINGKRKEGERTSADSLPAKFHMDVRKWLAGDPRYSYQNWKKRLPRLAADASNDPTQTTAGISVVTPNSITTSSASISGKGVSVVMRQVTDAATKARVRADYLMDKYAGRWKTNMWKVPAVTLKLTQTTWLQQAMFSTSSRSARQTACSVIEAISQVFSRRKEVIDMLTSCLKEVGPSGECASEFLALYKRLINQDKWKFYLAVKGVMIHLADLIAKEVEHLQYLEETTLSSDLAQGFALKSLTELLAIFIEQDQLKQHYKNRLVGHVLNGYLSLRRLVVQRTKLIDDTQERLLQMLEELTTGTESETKEFMAVCVQTVKKYPPEDYRSPVFIFERLCSIIYPEENDIAEFFLILEKDPQQEDFLQGRMLGNPYSCSEPGMGPLMRDIKNKICTDCELVALLEDDTGMELLVNKKIISLDLPVKEVYKKVWLPEHGEGEPMPVVYRMRGLLGDATEDMVNSLDSGSEEDIDKEEVYKMATVLKDCGGLEVMLDRLSSIKDLVLGKQLMVVLLKLFSYAVNVKVNRQHLTVPELNSINIMLGALNLALWSEQEGASSNEGQTITERMLQIVEVVLLEASEQPPEKYREFSKQCGDKEQLLMMLDRINSPFVRSNPSVLGALMRLIPFLAFGEDDKMEALLSHFKAYLQFDKFDEEHSQDEEIHLDCFCSIASAIESNANGIRLKDMILGSGMVQRAVDYILKHAPEIKTMLATDSDVWKEFLAKPGLSFVLRMLTGIGTKHVPTQNLIAESCIPILHKLEQVSSDQHVGTLAENLLDALKTNGDAAKKIAEVRQQTRAEKKRLAMAVRKKQLGALGMTTNEKGQVTVKSSVLKQMEDLKEETGLTCCICREGYRYQPQKVLAIYTFSRRCNMQDFESKIRKTIGYSTVTHFNVIHVDCHTAAVRHARGREEWESAALQNANTRCNGLLPLWGPQVQESVFASCLARHNNYLQECTGIRDLNYSFNVHDLKLLLLRFSQEKSFSEESGGGGPQSNMYLVPFIMHMVLYAVNTTRATSREEKNLTTFIEMPASKWVANSGEVDDVLYYLVLAMHVMPPPKWKEVKRRMLERSLVTAHVRAVCPLDSQQNIPALSDRSLQPFSAYKAQLVFFGLVNAFFQKMFAKVKHAESAVWSKSLFEHIRHQDKACLEQCDQVLRLYQEEMLPCESVAEFLDVTGMLGDISDPEEVLRAIP</sequence>
<dbReference type="InterPro" id="IPR003126">
    <property type="entry name" value="Znf_UBR"/>
</dbReference>
<evidence type="ECO:0000259" key="9">
    <source>
        <dbReference type="PROSITE" id="PS51157"/>
    </source>
</evidence>
<feature type="region of interest" description="Disordered" evidence="8">
    <location>
        <begin position="2969"/>
        <end position="3097"/>
    </location>
</feature>
<evidence type="ECO:0000256" key="1">
    <source>
        <dbReference type="ARBA" id="ARBA00009970"/>
    </source>
</evidence>
<dbReference type="Pfam" id="PF13764">
    <property type="entry name" value="E3_UbLigase_R4"/>
    <property type="match status" value="1"/>
</dbReference>
<dbReference type="CDD" id="cd19680">
    <property type="entry name" value="UBR-box_UBR4"/>
    <property type="match status" value="1"/>
</dbReference>
<feature type="compositionally biased region" description="Polar residues" evidence="8">
    <location>
        <begin position="3015"/>
        <end position="3028"/>
    </location>
</feature>
<feature type="compositionally biased region" description="Basic and acidic residues" evidence="8">
    <location>
        <begin position="423"/>
        <end position="436"/>
    </location>
</feature>
<feature type="compositionally biased region" description="Polar residues" evidence="8">
    <location>
        <begin position="3047"/>
        <end position="3059"/>
    </location>
</feature>
<dbReference type="PROSITE" id="PS52043">
    <property type="entry name" value="UBR4_E3"/>
    <property type="match status" value="1"/>
</dbReference>
<feature type="compositionally biased region" description="Gly residues" evidence="8">
    <location>
        <begin position="2913"/>
        <end position="2923"/>
    </location>
</feature>
<evidence type="ECO:0000313" key="11">
    <source>
        <dbReference type="Proteomes" id="UP001283361"/>
    </source>
</evidence>
<dbReference type="InterPro" id="IPR016024">
    <property type="entry name" value="ARM-type_fold"/>
</dbReference>
<protein>
    <recommendedName>
        <fullName evidence="9">UBR-type domain-containing protein</fullName>
    </recommendedName>
</protein>
<comment type="similarity">
    <text evidence="1 7">Belongs to the UBR4 family.</text>
</comment>
<feature type="compositionally biased region" description="Basic and acidic residues" evidence="8">
    <location>
        <begin position="3982"/>
        <end position="3992"/>
    </location>
</feature>
<dbReference type="InterPro" id="IPR025704">
    <property type="entry name" value="E3_Ub_ligase_UBR4_C"/>
</dbReference>
<dbReference type="GO" id="GO:0005516">
    <property type="term" value="F:calmodulin binding"/>
    <property type="evidence" value="ECO:0007669"/>
    <property type="project" value="UniProtKB-KW"/>
</dbReference>
<evidence type="ECO:0000256" key="6">
    <source>
        <dbReference type="PROSITE-ProRule" id="PRU00508"/>
    </source>
</evidence>
<evidence type="ECO:0000256" key="3">
    <source>
        <dbReference type="ARBA" id="ARBA00022771"/>
    </source>
</evidence>
<feature type="region of interest" description="Disordered" evidence="8">
    <location>
        <begin position="2913"/>
        <end position="2953"/>
    </location>
</feature>